<protein>
    <submittedName>
        <fullName evidence="2">Uncharacterized protein</fullName>
    </submittedName>
</protein>
<feature type="compositionally biased region" description="Basic residues" evidence="1">
    <location>
        <begin position="413"/>
        <end position="422"/>
    </location>
</feature>
<dbReference type="EMBL" id="KB468124">
    <property type="protein sequence ID" value="PCH42001.1"/>
    <property type="molecule type" value="Genomic_DNA"/>
</dbReference>
<evidence type="ECO:0000256" key="1">
    <source>
        <dbReference type="SAM" id="MobiDB-lite"/>
    </source>
</evidence>
<organism evidence="2 3">
    <name type="scientific">Wolfiporia cocos (strain MD-104)</name>
    <name type="common">Brown rot fungus</name>
    <dbReference type="NCBI Taxonomy" id="742152"/>
    <lineage>
        <taxon>Eukaryota</taxon>
        <taxon>Fungi</taxon>
        <taxon>Dikarya</taxon>
        <taxon>Basidiomycota</taxon>
        <taxon>Agaricomycotina</taxon>
        <taxon>Agaricomycetes</taxon>
        <taxon>Polyporales</taxon>
        <taxon>Phaeolaceae</taxon>
        <taxon>Wolfiporia</taxon>
    </lineage>
</organism>
<evidence type="ECO:0000313" key="3">
    <source>
        <dbReference type="Proteomes" id="UP000218811"/>
    </source>
</evidence>
<gene>
    <name evidence="2" type="ORF">WOLCODRAFT_152056</name>
</gene>
<evidence type="ECO:0000313" key="2">
    <source>
        <dbReference type="EMBL" id="PCH42001.1"/>
    </source>
</evidence>
<proteinExistence type="predicted"/>
<feature type="region of interest" description="Disordered" evidence="1">
    <location>
        <begin position="1"/>
        <end position="102"/>
    </location>
</feature>
<name>A0A2H3JJH3_WOLCO</name>
<feature type="region of interest" description="Disordered" evidence="1">
    <location>
        <begin position="386"/>
        <end position="436"/>
    </location>
</feature>
<feature type="compositionally biased region" description="Basic residues" evidence="1">
    <location>
        <begin position="80"/>
        <end position="89"/>
    </location>
</feature>
<feature type="compositionally biased region" description="Basic and acidic residues" evidence="1">
    <location>
        <begin position="1"/>
        <end position="19"/>
    </location>
</feature>
<sequence>MHARDTPCCETEAAERGELKSPAVRARPLIRQPPGGQKPGGRRQTAHVQASEPRTPRPTRPRAAHGAEACGGKREAGSGKRGRTRRGSSMHRSSPEPGSGFWRARTRSGLVSVFRIQIFTVQMLRYQARVRARVRSGPPDGCAYRGPAWAAASLAWAAMVAAADAMWRVCRAADECGPVGVRGRAETSPHCPWGAWRTPVSSDALARCTDFSDARVPAKWKLREKVWLQFIVASCIAHRARVRARVEARFFSRSRACGRGCGGMLKGRQLRKKGERRRKRDVLRNPTLVCSAGYDTRCLRLPAAPLERSLQSPRGKRIFVSGPGLLAECTRSRCVRVRPQMCALRRSATPRPRISNVRNKICLACAAPDLGYGAICPAGRSVGDAPLYTTRPQPPRDLHDIESSAGIRQNAQIRRRHPRKRSTLNSDVHSQSRAANRSLRHRLPLVPDDRWRLIERQLALIMLLISSQQRLMSFHLLRKQPWCIVHYAELPQNEDPTDRDGLLPSMIQLDL</sequence>
<keyword evidence="3" id="KW-1185">Reference proteome</keyword>
<dbReference type="Proteomes" id="UP000218811">
    <property type="component" value="Unassembled WGS sequence"/>
</dbReference>
<dbReference type="AlphaFoldDB" id="A0A2H3JJH3"/>
<feature type="compositionally biased region" description="Polar residues" evidence="1">
    <location>
        <begin position="423"/>
        <end position="435"/>
    </location>
</feature>
<accession>A0A2H3JJH3</accession>
<reference evidence="2 3" key="1">
    <citation type="journal article" date="2012" name="Science">
        <title>The Paleozoic origin of enzymatic lignin decomposition reconstructed from 31 fungal genomes.</title>
        <authorList>
            <person name="Floudas D."/>
            <person name="Binder M."/>
            <person name="Riley R."/>
            <person name="Barry K."/>
            <person name="Blanchette R.A."/>
            <person name="Henrissat B."/>
            <person name="Martinez A.T."/>
            <person name="Otillar R."/>
            <person name="Spatafora J.W."/>
            <person name="Yadav J.S."/>
            <person name="Aerts A."/>
            <person name="Benoit I."/>
            <person name="Boyd A."/>
            <person name="Carlson A."/>
            <person name="Copeland A."/>
            <person name="Coutinho P.M."/>
            <person name="de Vries R.P."/>
            <person name="Ferreira P."/>
            <person name="Findley K."/>
            <person name="Foster B."/>
            <person name="Gaskell J."/>
            <person name="Glotzer D."/>
            <person name="Gorecki P."/>
            <person name="Heitman J."/>
            <person name="Hesse C."/>
            <person name="Hori C."/>
            <person name="Igarashi K."/>
            <person name="Jurgens J.A."/>
            <person name="Kallen N."/>
            <person name="Kersten P."/>
            <person name="Kohler A."/>
            <person name="Kuees U."/>
            <person name="Kumar T.K.A."/>
            <person name="Kuo A."/>
            <person name="LaButti K."/>
            <person name="Larrondo L.F."/>
            <person name="Lindquist E."/>
            <person name="Ling A."/>
            <person name="Lombard V."/>
            <person name="Lucas S."/>
            <person name="Lundell T."/>
            <person name="Martin R."/>
            <person name="McLaughlin D.J."/>
            <person name="Morgenstern I."/>
            <person name="Morin E."/>
            <person name="Murat C."/>
            <person name="Nagy L.G."/>
            <person name="Nolan M."/>
            <person name="Ohm R.A."/>
            <person name="Patyshakuliyeva A."/>
            <person name="Rokas A."/>
            <person name="Ruiz-Duenas F.J."/>
            <person name="Sabat G."/>
            <person name="Salamov A."/>
            <person name="Samejima M."/>
            <person name="Schmutz J."/>
            <person name="Slot J.C."/>
            <person name="St John F."/>
            <person name="Stenlid J."/>
            <person name="Sun H."/>
            <person name="Sun S."/>
            <person name="Syed K."/>
            <person name="Tsang A."/>
            <person name="Wiebenga A."/>
            <person name="Young D."/>
            <person name="Pisabarro A."/>
            <person name="Eastwood D.C."/>
            <person name="Martin F."/>
            <person name="Cullen D."/>
            <person name="Grigoriev I.V."/>
            <person name="Hibbett D.S."/>
        </authorList>
    </citation>
    <scope>NUCLEOTIDE SEQUENCE [LARGE SCALE GENOMIC DNA]</scope>
    <source>
        <strain evidence="2 3">MD-104</strain>
    </source>
</reference>